<evidence type="ECO:0000313" key="1">
    <source>
        <dbReference type="EMBL" id="QBR99480.1"/>
    </source>
</evidence>
<proteinExistence type="predicted"/>
<dbReference type="EMBL" id="MK620305">
    <property type="protein sequence ID" value="QBR99480.1"/>
    <property type="molecule type" value="Genomic_DNA"/>
</dbReference>
<sequence length="81" mass="9739">MPIYCTLGQVLQQTRKDLSDVCIYCRICRKRLTDLDILDVELKTREDRWGRNIFPFQGYRTATGYRWFTYCGRCSRYCTHA</sequence>
<protein>
    <submittedName>
        <fullName evidence="1">E6</fullName>
    </submittedName>
</protein>
<gene>
    <name evidence="1" type="primary">E6</name>
</gene>
<dbReference type="Gene3D" id="3.30.240.40">
    <property type="entry name" value="E6 early regulatory protein"/>
    <property type="match status" value="1"/>
</dbReference>
<dbReference type="Proteomes" id="UP001223656">
    <property type="component" value="Segment"/>
</dbReference>
<name>A0AAE5YM61_9PAPI</name>
<dbReference type="InterPro" id="IPR038575">
    <property type="entry name" value="E6_sf"/>
</dbReference>
<accession>A0AAE5YM61</accession>
<evidence type="ECO:0000313" key="2">
    <source>
        <dbReference type="Proteomes" id="UP001223656"/>
    </source>
</evidence>
<organism evidence="1 2">
    <name type="scientific">Kittiwake papillomavirus 2</name>
    <dbReference type="NCBI Taxonomy" id="2562551"/>
    <lineage>
        <taxon>Viruses</taxon>
        <taxon>Monodnaviria</taxon>
        <taxon>Shotokuvirae</taxon>
        <taxon>Cossaviricota</taxon>
        <taxon>Papovaviricetes</taxon>
        <taxon>Zurhausenvirales</taxon>
        <taxon>Papillomaviridae</taxon>
    </lineage>
</organism>
<reference evidence="1" key="1">
    <citation type="journal article" date="2019" name="Front. Microbiol.">
        <title>New Insight Into Avian Papillomavirus Ecology and Evolution From Characterization of Novel Wild Bird Papillomaviruses.</title>
        <authorList>
            <person name="Canuti M."/>
            <person name="Munro H.J."/>
            <person name="Robertson G.J."/>
            <person name="Kroyer A."/>
            <person name="Roul S."/>
            <person name="Ojkic D."/>
            <person name="Whitney H."/>
            <person name="Lang A.S."/>
        </authorList>
    </citation>
    <scope>NUCLEOTIDE SEQUENCE</scope>
    <source>
        <strain evidence="1">NL15_K927</strain>
    </source>
</reference>